<proteinExistence type="predicted"/>
<protein>
    <submittedName>
        <fullName evidence="1">Uncharacterized protein</fullName>
    </submittedName>
</protein>
<evidence type="ECO:0000313" key="2">
    <source>
        <dbReference type="Proteomes" id="UP000290288"/>
    </source>
</evidence>
<evidence type="ECO:0000313" key="1">
    <source>
        <dbReference type="EMBL" id="RXW22310.1"/>
    </source>
</evidence>
<dbReference type="OrthoDB" id="2987979at2759"/>
<dbReference type="SUPFAM" id="SSF52047">
    <property type="entry name" value="RNI-like"/>
    <property type="match status" value="1"/>
</dbReference>
<comment type="caution">
    <text evidence="1">The sequence shown here is derived from an EMBL/GenBank/DDBJ whole genome shotgun (WGS) entry which is preliminary data.</text>
</comment>
<dbReference type="Proteomes" id="UP000290288">
    <property type="component" value="Unassembled WGS sequence"/>
</dbReference>
<reference evidence="1 2" key="1">
    <citation type="submission" date="2019-01" db="EMBL/GenBank/DDBJ databases">
        <title>Draft genome sequence of Psathyrella aberdarensis IHI B618.</title>
        <authorList>
            <person name="Buettner E."/>
            <person name="Kellner H."/>
        </authorList>
    </citation>
    <scope>NUCLEOTIDE SEQUENCE [LARGE SCALE GENOMIC DNA]</scope>
    <source>
        <strain evidence="1 2">IHI B618</strain>
    </source>
</reference>
<dbReference type="EMBL" id="SDEE01000076">
    <property type="protein sequence ID" value="RXW22310.1"/>
    <property type="molecule type" value="Genomic_DNA"/>
</dbReference>
<sequence>MPTTGDDLAPEIWLAIADEVVASDRYSEGRLPSRYMAVNRVFFNLYLDTVYGDVQWTKVDKDMMKQLKRLQKPIIASHVRSLRIHAWFIDYLMKRDAKTDVPSTLCARILSLFNTNAKPHPSNQAQTKLISSVSSKTIMDLMISAIHNMKSVTEYHFELRDLRLTKDSSRFLVAARQAFSSSLRKLSVHTTIFKFKSVLALSDFEHLEELELHFDYQCHRTHGEDAHEASKFAEAQELKDTIVPFINLRKETIQSLTIASYSMVDLSDFFKSIGPFRSLRRLSANICLDTKQLSDSKALVDLIYNHRSSILELDIRPRPPEEDFINVEDTAARRKESAVRIQKALLEHRDVARSLEGLQIPVGDLNACLALIDRSSHSLTHLSLIDWFFSLEDLKRVLNLFAPNPFRLKSLFVWVQDLSVPLLQLLAGRLPGLHSLVLLFETCTSNHTHQMEDHFYHQLAVSSKEGRLDWQVEHISIIQIKSTISPEDAELLGVPSTAGYTDPTYTSAVSAAIPSIKSDKGIQWHRKLPPRRINSTPPSPYG</sequence>
<name>A0A4Q2DPM6_9AGAR</name>
<keyword evidence="2" id="KW-1185">Reference proteome</keyword>
<accession>A0A4Q2DPM6</accession>
<organism evidence="1 2">
    <name type="scientific">Candolleomyces aberdarensis</name>
    <dbReference type="NCBI Taxonomy" id="2316362"/>
    <lineage>
        <taxon>Eukaryota</taxon>
        <taxon>Fungi</taxon>
        <taxon>Dikarya</taxon>
        <taxon>Basidiomycota</taxon>
        <taxon>Agaricomycotina</taxon>
        <taxon>Agaricomycetes</taxon>
        <taxon>Agaricomycetidae</taxon>
        <taxon>Agaricales</taxon>
        <taxon>Agaricineae</taxon>
        <taxon>Psathyrellaceae</taxon>
        <taxon>Candolleomyces</taxon>
    </lineage>
</organism>
<dbReference type="AlphaFoldDB" id="A0A4Q2DPM6"/>
<gene>
    <name evidence="1" type="ORF">EST38_g3563</name>
</gene>